<evidence type="ECO:0000313" key="8">
    <source>
        <dbReference type="Proteomes" id="UP000264002"/>
    </source>
</evidence>
<evidence type="ECO:0000259" key="6">
    <source>
        <dbReference type="PROSITE" id="PS51656"/>
    </source>
</evidence>
<dbReference type="PANTHER" id="PTHR43560">
    <property type="entry name" value="ION-TRANSLOCATING OXIDOREDUCTASE COMPLEX SUBUNIT B"/>
    <property type="match status" value="1"/>
</dbReference>
<dbReference type="InterPro" id="IPR009016">
    <property type="entry name" value="Fe_hydrogenase"/>
</dbReference>
<accession>A0A372MIX3</accession>
<comment type="caution">
    <text evidence="7">The sequence shown here is derived from an EMBL/GenBank/DDBJ whole genome shotgun (WGS) entry which is preliminary data.</text>
</comment>
<keyword evidence="2" id="KW-0479">Metal-binding</keyword>
<dbReference type="Pfam" id="PF02906">
    <property type="entry name" value="Fe_hyd_lg_C"/>
    <property type="match status" value="1"/>
</dbReference>
<dbReference type="PROSITE" id="PS51379">
    <property type="entry name" value="4FE4S_FER_2"/>
    <property type="match status" value="2"/>
</dbReference>
<dbReference type="Gene3D" id="3.30.70.20">
    <property type="match status" value="1"/>
</dbReference>
<dbReference type="PROSITE" id="PS00198">
    <property type="entry name" value="4FE4S_FER_1"/>
    <property type="match status" value="1"/>
</dbReference>
<reference evidence="7 8" key="2">
    <citation type="submission" date="2018-09" db="EMBL/GenBank/DDBJ databases">
        <title>Genome of Sphaerochaeta halotolerans strain 4-11.</title>
        <authorList>
            <person name="Nazina T.N."/>
            <person name="Sokolova D.S."/>
        </authorList>
    </citation>
    <scope>NUCLEOTIDE SEQUENCE [LARGE SCALE GENOMIC DNA]</scope>
    <source>
        <strain evidence="7 8">4-11</strain>
    </source>
</reference>
<evidence type="ECO:0000256" key="1">
    <source>
        <dbReference type="ARBA" id="ARBA00022485"/>
    </source>
</evidence>
<dbReference type="RefSeq" id="WP_117329144.1">
    <property type="nucleotide sequence ID" value="NZ_QUWK01000002.1"/>
</dbReference>
<evidence type="ECO:0000313" key="7">
    <source>
        <dbReference type="EMBL" id="RFU95747.1"/>
    </source>
</evidence>
<dbReference type="AlphaFoldDB" id="A0A372MIX3"/>
<dbReference type="Pfam" id="PF04060">
    <property type="entry name" value="FeS"/>
    <property type="match status" value="1"/>
</dbReference>
<dbReference type="Pfam" id="PF13187">
    <property type="entry name" value="Fer4_9"/>
    <property type="match status" value="1"/>
</dbReference>
<dbReference type="EMBL" id="QUWK01000002">
    <property type="protein sequence ID" value="RFU95747.1"/>
    <property type="molecule type" value="Genomic_DNA"/>
</dbReference>
<gene>
    <name evidence="7" type="ORF">DYP60_01700</name>
</gene>
<dbReference type="InterPro" id="IPR050395">
    <property type="entry name" value="4Fe4S_Ferredoxin_RnfB"/>
</dbReference>
<dbReference type="PANTHER" id="PTHR43560:SF1">
    <property type="entry name" value="ION-TRANSLOCATING OXIDOREDUCTASE COMPLEX SUBUNIT B"/>
    <property type="match status" value="1"/>
</dbReference>
<keyword evidence="4" id="KW-0411">Iron-sulfur</keyword>
<sequence length="442" mass="48990">MSDQIFHHAIRVITSSCKGCTHCMKRCPTQAIRIHHGKAEISGELCIDCGQCMAVCPNDAIKVEQDPFDQLEDYLVRVAIIPAVFLAQFPDTITFGEVLGALYAIGFTHIYLAETGVDILDVLEAEEGTPELPLISNFCPAVQRLTQIRFPLLVDNLSRLRPPAQVAAIFARSELAELSANPGIFYFTPCAAKIAQFKTEGSEENRLFDGIINIDTAYNLVSTYLAKHDQVQEGSFTFAMCTKQALLWSLVKGQIPSHDGRTLAVDEMHNVIEFLEILEEEEQTNLQFLELEACAEGCVGGILTVRNRFLASERLKHYSQQLPEVLDEPFVNRIRSQAEAFRENPMLPPFKATTAMGLDADRSRALYKLQKVTDILKVLPGIDCGLCGSPTCKSLAEDIARNQASLKQCVVLKLRNAQTAPSLSRIWGDKARAEDVSKDDRG</sequence>
<name>A0A372MIX3_9SPIR</name>
<evidence type="ECO:0000259" key="5">
    <source>
        <dbReference type="PROSITE" id="PS51379"/>
    </source>
</evidence>
<keyword evidence="8" id="KW-1185">Reference proteome</keyword>
<dbReference type="Gene3D" id="3.40.950.10">
    <property type="entry name" value="Fe-only Hydrogenase (Larger Subunit), Chain L, domain 3"/>
    <property type="match status" value="1"/>
</dbReference>
<proteinExistence type="predicted"/>
<protein>
    <submittedName>
        <fullName evidence="7">4Fe-4S dicluster domain-containing protein</fullName>
    </submittedName>
</protein>
<evidence type="ECO:0000256" key="4">
    <source>
        <dbReference type="ARBA" id="ARBA00023014"/>
    </source>
</evidence>
<reference evidence="8" key="1">
    <citation type="submission" date="2018-08" db="EMBL/GenBank/DDBJ databases">
        <authorList>
            <person name="Grouzdev D.S."/>
            <person name="Krutkina M.S."/>
        </authorList>
    </citation>
    <scope>NUCLEOTIDE SEQUENCE [LARGE SCALE GENOMIC DNA]</scope>
    <source>
        <strain evidence="8">4-11</strain>
    </source>
</reference>
<feature type="domain" description="4Fe-4S ferredoxin-type" evidence="5">
    <location>
        <begin position="37"/>
        <end position="66"/>
    </location>
</feature>
<dbReference type="GO" id="GO:0046872">
    <property type="term" value="F:metal ion binding"/>
    <property type="evidence" value="ECO:0007669"/>
    <property type="project" value="UniProtKB-KW"/>
</dbReference>
<feature type="domain" description="4Fe-4S" evidence="6">
    <location>
        <begin position="367"/>
        <end position="429"/>
    </location>
</feature>
<evidence type="ECO:0000256" key="2">
    <source>
        <dbReference type="ARBA" id="ARBA00022723"/>
    </source>
</evidence>
<dbReference type="InterPro" id="IPR017900">
    <property type="entry name" value="4Fe4S_Fe_S_CS"/>
</dbReference>
<feature type="domain" description="4Fe-4S ferredoxin-type" evidence="5">
    <location>
        <begin position="8"/>
        <end position="34"/>
    </location>
</feature>
<evidence type="ECO:0000256" key="3">
    <source>
        <dbReference type="ARBA" id="ARBA00023004"/>
    </source>
</evidence>
<dbReference type="PROSITE" id="PS51656">
    <property type="entry name" value="4FE4S"/>
    <property type="match status" value="1"/>
</dbReference>
<dbReference type="Gene3D" id="1.10.15.40">
    <property type="entry name" value="Electron transport complex subunit B, putative Fe-S cluster"/>
    <property type="match status" value="1"/>
</dbReference>
<dbReference type="InterPro" id="IPR007202">
    <property type="entry name" value="4Fe-4S_dom"/>
</dbReference>
<dbReference type="GO" id="GO:0051539">
    <property type="term" value="F:4 iron, 4 sulfur cluster binding"/>
    <property type="evidence" value="ECO:0007669"/>
    <property type="project" value="UniProtKB-KW"/>
</dbReference>
<dbReference type="SUPFAM" id="SSF53920">
    <property type="entry name" value="Fe-only hydrogenase"/>
    <property type="match status" value="1"/>
</dbReference>
<dbReference type="SUPFAM" id="SSF54862">
    <property type="entry name" value="4Fe-4S ferredoxins"/>
    <property type="match status" value="1"/>
</dbReference>
<keyword evidence="3" id="KW-0408">Iron</keyword>
<keyword evidence="1" id="KW-0004">4Fe-4S</keyword>
<organism evidence="7 8">
    <name type="scientific">Sphaerochaeta halotolerans</name>
    <dbReference type="NCBI Taxonomy" id="2293840"/>
    <lineage>
        <taxon>Bacteria</taxon>
        <taxon>Pseudomonadati</taxon>
        <taxon>Spirochaetota</taxon>
        <taxon>Spirochaetia</taxon>
        <taxon>Spirochaetales</taxon>
        <taxon>Sphaerochaetaceae</taxon>
        <taxon>Sphaerochaeta</taxon>
    </lineage>
</organism>
<dbReference type="InterPro" id="IPR017896">
    <property type="entry name" value="4Fe4S_Fe-S-bd"/>
</dbReference>
<dbReference type="Proteomes" id="UP000264002">
    <property type="component" value="Unassembled WGS sequence"/>
</dbReference>
<dbReference type="InterPro" id="IPR004108">
    <property type="entry name" value="Fe_hydrogenase_lsu_C"/>
</dbReference>